<sequence length="357" mass="38338">MLQKILRYKMWLIVLVIVLVSGKFGMDFYQTQNKPATAIRLATVEKGDIFAIVSATGTIEPVNSVDVSSKVTGLIKEVRVNENDLVIAGQVLVILDATRLSAQVAQAEAKLANATANFERMKQLNTIGAIAKQQLDAARMEYNVAQASHTEAASQLADTTILAPITGTVIGKPIPAGQTVSPGISTPMVLLTIADMSKMQIEAQIDESDIGKILVGQKVSFTVDTYPDKSFSGEVASVSHKAKIQQNVVYYPVIIDVDSAQGLLKPTMTARVSVNAGESKNALIVPLQAVKEAKGQRYVQVLKNGQPQNVTVTTGLASDDKIEIVKGIKEGDQIILPQSKQQGQQQGGPNPMRMMSR</sequence>
<keyword evidence="2" id="KW-0175">Coiled coil</keyword>
<dbReference type="Pfam" id="PF25917">
    <property type="entry name" value="BSH_RND"/>
    <property type="match status" value="1"/>
</dbReference>
<evidence type="ECO:0000256" key="3">
    <source>
        <dbReference type="SAM" id="MobiDB-lite"/>
    </source>
</evidence>
<gene>
    <name evidence="8" type="ORF">AXX12_14640</name>
</gene>
<protein>
    <submittedName>
        <fullName evidence="8">Efflux transporter periplasmic adaptor subunit</fullName>
    </submittedName>
</protein>
<organism evidence="8 9">
    <name type="scientific">Anaerosporomusa subterranea</name>
    <dbReference type="NCBI Taxonomy" id="1794912"/>
    <lineage>
        <taxon>Bacteria</taxon>
        <taxon>Bacillati</taxon>
        <taxon>Bacillota</taxon>
        <taxon>Negativicutes</taxon>
        <taxon>Acetonemataceae</taxon>
        <taxon>Anaerosporomusa</taxon>
    </lineage>
</organism>
<dbReference type="InterPro" id="IPR006143">
    <property type="entry name" value="RND_pump_MFP"/>
</dbReference>
<dbReference type="PANTHER" id="PTHR30469:SF33">
    <property type="entry name" value="SLR1207 PROTEIN"/>
    <property type="match status" value="1"/>
</dbReference>
<proteinExistence type="inferred from homology"/>
<dbReference type="AlphaFoldDB" id="A0A154BN87"/>
<evidence type="ECO:0000313" key="8">
    <source>
        <dbReference type="EMBL" id="KYZ75382.1"/>
    </source>
</evidence>
<feature type="coiled-coil region" evidence="2">
    <location>
        <begin position="97"/>
        <end position="124"/>
    </location>
</feature>
<dbReference type="GO" id="GO:0015562">
    <property type="term" value="F:efflux transmembrane transporter activity"/>
    <property type="evidence" value="ECO:0007669"/>
    <property type="project" value="TreeGrafter"/>
</dbReference>
<dbReference type="NCBIfam" id="TIGR01730">
    <property type="entry name" value="RND_mfp"/>
    <property type="match status" value="1"/>
</dbReference>
<dbReference type="GO" id="GO:1990281">
    <property type="term" value="C:efflux pump complex"/>
    <property type="evidence" value="ECO:0007669"/>
    <property type="project" value="TreeGrafter"/>
</dbReference>
<evidence type="ECO:0000313" key="9">
    <source>
        <dbReference type="Proteomes" id="UP000076268"/>
    </source>
</evidence>
<comment type="caution">
    <text evidence="8">The sequence shown here is derived from an EMBL/GenBank/DDBJ whole genome shotgun (WGS) entry which is preliminary data.</text>
</comment>
<dbReference type="FunFam" id="2.40.30.170:FF:000010">
    <property type="entry name" value="Efflux RND transporter periplasmic adaptor subunit"/>
    <property type="match status" value="1"/>
</dbReference>
<reference evidence="8 9" key="1">
    <citation type="submission" date="2016-02" db="EMBL/GenBank/DDBJ databases">
        <title>Anaerosporomusa subterraneum gen. nov., sp. nov., a spore-forming obligate anaerobe isolated from saprolite.</title>
        <authorList>
            <person name="Choi J.K."/>
            <person name="Shah M."/>
            <person name="Yee N."/>
        </authorList>
    </citation>
    <scope>NUCLEOTIDE SEQUENCE [LARGE SCALE GENOMIC DNA]</scope>
    <source>
        <strain evidence="8 9">RU4</strain>
    </source>
</reference>
<dbReference type="InterPro" id="IPR058637">
    <property type="entry name" value="YknX-like_C"/>
</dbReference>
<dbReference type="OrthoDB" id="9809068at2"/>
<dbReference type="InterPro" id="IPR058636">
    <property type="entry name" value="Beta-barrel_YknX"/>
</dbReference>
<feature type="domain" description="Multidrug resistance protein MdtA-like barrel-sandwich hybrid" evidence="5">
    <location>
        <begin position="63"/>
        <end position="191"/>
    </location>
</feature>
<feature type="region of interest" description="Disordered" evidence="3">
    <location>
        <begin position="335"/>
        <end position="357"/>
    </location>
</feature>
<evidence type="ECO:0000259" key="5">
    <source>
        <dbReference type="Pfam" id="PF25917"/>
    </source>
</evidence>
<dbReference type="Gene3D" id="2.40.50.100">
    <property type="match status" value="2"/>
</dbReference>
<feature type="domain" description="YknX-like beta-barrel" evidence="7">
    <location>
        <begin position="199"/>
        <end position="273"/>
    </location>
</feature>
<evidence type="ECO:0000256" key="1">
    <source>
        <dbReference type="ARBA" id="ARBA00009477"/>
    </source>
</evidence>
<feature type="domain" description="Multidrug resistance protein MdtA-like alpha-helical hairpin" evidence="4">
    <location>
        <begin position="98"/>
        <end position="156"/>
    </location>
</feature>
<evidence type="ECO:0000259" key="7">
    <source>
        <dbReference type="Pfam" id="PF25990"/>
    </source>
</evidence>
<dbReference type="STRING" id="1794912.AXX12_14640"/>
<dbReference type="SUPFAM" id="SSF111369">
    <property type="entry name" value="HlyD-like secretion proteins"/>
    <property type="match status" value="1"/>
</dbReference>
<dbReference type="Gene3D" id="6.20.50.140">
    <property type="match status" value="1"/>
</dbReference>
<name>A0A154BN87_ANASB</name>
<feature type="domain" description="YknX-like C-terminal permuted SH3-like" evidence="6">
    <location>
        <begin position="283"/>
        <end position="337"/>
    </location>
</feature>
<keyword evidence="9" id="KW-1185">Reference proteome</keyword>
<accession>A0A154BN87</accession>
<dbReference type="Pfam" id="PF25990">
    <property type="entry name" value="Beta-barrel_YknX"/>
    <property type="match status" value="1"/>
</dbReference>
<dbReference type="InterPro" id="IPR058625">
    <property type="entry name" value="MdtA-like_BSH"/>
</dbReference>
<dbReference type="EMBL" id="LSGP01000025">
    <property type="protein sequence ID" value="KYZ75382.1"/>
    <property type="molecule type" value="Genomic_DNA"/>
</dbReference>
<dbReference type="InterPro" id="IPR058624">
    <property type="entry name" value="MdtA-like_HH"/>
</dbReference>
<dbReference type="Proteomes" id="UP000076268">
    <property type="component" value="Unassembled WGS sequence"/>
</dbReference>
<comment type="similarity">
    <text evidence="1">Belongs to the membrane fusion protein (MFP) (TC 8.A.1) family.</text>
</comment>
<dbReference type="Pfam" id="PF25989">
    <property type="entry name" value="YknX_C"/>
    <property type="match status" value="1"/>
</dbReference>
<dbReference type="PANTHER" id="PTHR30469">
    <property type="entry name" value="MULTIDRUG RESISTANCE PROTEIN MDTA"/>
    <property type="match status" value="1"/>
</dbReference>
<evidence type="ECO:0000259" key="6">
    <source>
        <dbReference type="Pfam" id="PF25989"/>
    </source>
</evidence>
<evidence type="ECO:0000256" key="2">
    <source>
        <dbReference type="SAM" id="Coils"/>
    </source>
</evidence>
<dbReference type="Gene3D" id="2.40.30.170">
    <property type="match status" value="1"/>
</dbReference>
<dbReference type="Pfam" id="PF25876">
    <property type="entry name" value="HH_MFP_RND"/>
    <property type="match status" value="1"/>
</dbReference>
<dbReference type="RefSeq" id="WP_066245135.1">
    <property type="nucleotide sequence ID" value="NZ_LSGP01000025.1"/>
</dbReference>
<evidence type="ECO:0000259" key="4">
    <source>
        <dbReference type="Pfam" id="PF25876"/>
    </source>
</evidence>